<name>A0A0A1TMK9_9HYPO</name>
<dbReference type="Gene3D" id="3.40.50.150">
    <property type="entry name" value="Vaccinia Virus protein VP39"/>
    <property type="match status" value="1"/>
</dbReference>
<dbReference type="PANTHER" id="PTHR43591">
    <property type="entry name" value="METHYLTRANSFERASE"/>
    <property type="match status" value="1"/>
</dbReference>
<dbReference type="Pfam" id="PF13489">
    <property type="entry name" value="Methyltransf_23"/>
    <property type="match status" value="1"/>
</dbReference>
<protein>
    <submittedName>
        <fullName evidence="2">Putative Methyltransferase domain-containing protein</fullName>
    </submittedName>
</protein>
<dbReference type="GO" id="GO:0008168">
    <property type="term" value="F:methyltransferase activity"/>
    <property type="evidence" value="ECO:0007669"/>
    <property type="project" value="UniProtKB-KW"/>
</dbReference>
<proteinExistence type="inferred from homology"/>
<dbReference type="HOGENOM" id="CLU_010595_7_1_1"/>
<dbReference type="PANTHER" id="PTHR43591:SF10">
    <property type="entry name" value="ABC TRANSMEMBRANE TYPE-1 DOMAIN-CONTAINING PROTEIN-RELATED"/>
    <property type="match status" value="1"/>
</dbReference>
<evidence type="ECO:0000313" key="3">
    <source>
        <dbReference type="Proteomes" id="UP000039046"/>
    </source>
</evidence>
<gene>
    <name evidence="2" type="ORF">VHEMI08102</name>
</gene>
<organism evidence="2 3">
    <name type="scientific">[Torrubiella] hemipterigena</name>
    <dbReference type="NCBI Taxonomy" id="1531966"/>
    <lineage>
        <taxon>Eukaryota</taxon>
        <taxon>Fungi</taxon>
        <taxon>Dikarya</taxon>
        <taxon>Ascomycota</taxon>
        <taxon>Pezizomycotina</taxon>
        <taxon>Sordariomycetes</taxon>
        <taxon>Hypocreomycetidae</taxon>
        <taxon>Hypocreales</taxon>
        <taxon>Clavicipitaceae</taxon>
        <taxon>Clavicipitaceae incertae sedis</taxon>
        <taxon>'Torrubiella' clade</taxon>
    </lineage>
</organism>
<dbReference type="Proteomes" id="UP000039046">
    <property type="component" value="Unassembled WGS sequence"/>
</dbReference>
<dbReference type="SUPFAM" id="SSF53335">
    <property type="entry name" value="S-adenosyl-L-methionine-dependent methyltransferases"/>
    <property type="match status" value="1"/>
</dbReference>
<dbReference type="STRING" id="1531966.A0A0A1TMK9"/>
<accession>A0A0A1TMK9</accession>
<dbReference type="EMBL" id="CDHN01000004">
    <property type="protein sequence ID" value="CEJ92450.1"/>
    <property type="molecule type" value="Genomic_DNA"/>
</dbReference>
<keyword evidence="2" id="KW-0808">Transferase</keyword>
<evidence type="ECO:0000313" key="2">
    <source>
        <dbReference type="EMBL" id="CEJ92450.1"/>
    </source>
</evidence>
<dbReference type="InterPro" id="IPR029063">
    <property type="entry name" value="SAM-dependent_MTases_sf"/>
</dbReference>
<keyword evidence="3" id="KW-1185">Reference proteome</keyword>
<comment type="similarity">
    <text evidence="1">Belongs to the methyltransferase superfamily. LaeA methyltransferase family.</text>
</comment>
<sequence length="352" mass="39280">MVTPNQAKEGEVGEATIEHPEIAEVRDLEIEAAGSEAFSDDEFYAESVTSDFASASSSVYAHTYEKGRRYQSFKNSRYPIPNDDLEQTREDMKHAMLMELTDGKLFYSPIGTHPQKIVDIGTGTGIWAIEVGDQYPSAVVMGIDLTPIQPSWVPANVEFVIDDCERDWLLSDVDLAHFRFMALILKNMPTVLGHAYQSLRPGGWVEFQELHGHPCCDDGTMADDDPFKVLYDLAAQAYAKFGLNTSLTADLGRLLIDAGFTNVHCRIMKVPIGVWAKDKTMKLIGLYQKTAVLDFIPTLAGRPFEALGMSSAEAEIRLSLARNALNKVSVHRYFNYYFWYAQKPTSAADRPS</sequence>
<evidence type="ECO:0000256" key="1">
    <source>
        <dbReference type="ARBA" id="ARBA00038158"/>
    </source>
</evidence>
<dbReference type="OrthoDB" id="2013972at2759"/>
<dbReference type="AlphaFoldDB" id="A0A0A1TMK9"/>
<dbReference type="CDD" id="cd02440">
    <property type="entry name" value="AdoMet_MTases"/>
    <property type="match status" value="1"/>
</dbReference>
<reference evidence="2 3" key="1">
    <citation type="journal article" date="2015" name="Genome Announc.">
        <title>Draft Genome Sequence and Gene Annotation of the Entomopathogenic Fungus Verticillium hemipterigenum.</title>
        <authorList>
            <person name="Horn F."/>
            <person name="Habel A."/>
            <person name="Scharf D.H."/>
            <person name="Dworschak J."/>
            <person name="Brakhage A.A."/>
            <person name="Guthke R."/>
            <person name="Hertweck C."/>
            <person name="Linde J."/>
        </authorList>
    </citation>
    <scope>NUCLEOTIDE SEQUENCE [LARGE SCALE GENOMIC DNA]</scope>
</reference>
<dbReference type="GO" id="GO:0032259">
    <property type="term" value="P:methylation"/>
    <property type="evidence" value="ECO:0007669"/>
    <property type="project" value="UniProtKB-KW"/>
</dbReference>
<keyword evidence="2" id="KW-0489">Methyltransferase</keyword>